<evidence type="ECO:0000313" key="2">
    <source>
        <dbReference type="Proteomes" id="UP000305539"/>
    </source>
</evidence>
<gene>
    <name evidence="1" type="ORF">FAZ69_07560</name>
</gene>
<organism evidence="1 2">
    <name type="scientific">Trinickia terrae</name>
    <dbReference type="NCBI Taxonomy" id="2571161"/>
    <lineage>
        <taxon>Bacteria</taxon>
        <taxon>Pseudomonadati</taxon>
        <taxon>Pseudomonadota</taxon>
        <taxon>Betaproteobacteria</taxon>
        <taxon>Burkholderiales</taxon>
        <taxon>Burkholderiaceae</taxon>
        <taxon>Trinickia</taxon>
    </lineage>
</organism>
<sequence length="161" mass="17494">MTDTKEQVNRHLSVLVGLDVSGVGHAADMLTLQFGPLREITTHRGTIKRVGAWALHIQCDWQIEQGNAIFASHLDFATSEENTSTATGRIRDLLVTHGPTIVESVTAGDKGDARISLARGIWLVIRSGAIPGEEDWRLFASNPDFVHFVIEGGKVDPSSLP</sequence>
<dbReference type="EMBL" id="SWJE01000003">
    <property type="protein sequence ID" value="TKC91205.1"/>
    <property type="molecule type" value="Genomic_DNA"/>
</dbReference>
<keyword evidence="2" id="KW-1185">Reference proteome</keyword>
<accession>A0A4U1ICN4</accession>
<proteinExistence type="predicted"/>
<dbReference type="Proteomes" id="UP000305539">
    <property type="component" value="Unassembled WGS sequence"/>
</dbReference>
<evidence type="ECO:0000313" key="1">
    <source>
        <dbReference type="EMBL" id="TKC91205.1"/>
    </source>
</evidence>
<name>A0A4U1ICN4_9BURK</name>
<reference evidence="1 2" key="1">
    <citation type="submission" date="2019-04" db="EMBL/GenBank/DDBJ databases">
        <title>Trinickia sp. 7GSK02, isolated from subtropical forest soil.</title>
        <authorList>
            <person name="Gao Z.-H."/>
            <person name="Qiu L.-H."/>
        </authorList>
    </citation>
    <scope>NUCLEOTIDE SEQUENCE [LARGE SCALE GENOMIC DNA]</scope>
    <source>
        <strain evidence="1 2">7GSK02</strain>
    </source>
</reference>
<comment type="caution">
    <text evidence="1">The sequence shown here is derived from an EMBL/GenBank/DDBJ whole genome shotgun (WGS) entry which is preliminary data.</text>
</comment>
<dbReference type="OrthoDB" id="2059196at2"/>
<protein>
    <submittedName>
        <fullName evidence="1">Uncharacterized protein</fullName>
    </submittedName>
</protein>
<dbReference type="RefSeq" id="WP_136893321.1">
    <property type="nucleotide sequence ID" value="NZ_SWJE01000003.1"/>
</dbReference>
<dbReference type="AlphaFoldDB" id="A0A4U1ICN4"/>